<evidence type="ECO:0000313" key="26">
    <source>
        <dbReference type="WBParaSite" id="TCLT_0000736701-mRNA-1"/>
    </source>
</evidence>
<evidence type="ECO:0000256" key="2">
    <source>
        <dbReference type="ARBA" id="ARBA00004141"/>
    </source>
</evidence>
<dbReference type="FunFam" id="3.50.40.10:FF:000002">
    <property type="entry name" value="phenylalanine--tRNA ligase beta subunit"/>
    <property type="match status" value="1"/>
</dbReference>
<keyword evidence="12" id="KW-0547">Nucleotide-binding</keyword>
<evidence type="ECO:0000313" key="24">
    <source>
        <dbReference type="EMBL" id="VDN04804.1"/>
    </source>
</evidence>
<keyword evidence="17 22" id="KW-0472">Membrane</keyword>
<keyword evidence="18" id="KW-0030">Aminoacyl-tRNA synthetase</keyword>
<feature type="region of interest" description="Disordered" evidence="21">
    <location>
        <begin position="640"/>
        <end position="659"/>
    </location>
</feature>
<dbReference type="Gene3D" id="3.30.930.10">
    <property type="entry name" value="Bira Bifunctional Protein, Domain 2"/>
    <property type="match status" value="1"/>
</dbReference>
<dbReference type="AlphaFoldDB" id="A0A0N5D372"/>
<evidence type="ECO:0000256" key="12">
    <source>
        <dbReference type="ARBA" id="ARBA00022741"/>
    </source>
</evidence>
<dbReference type="InterPro" id="IPR002809">
    <property type="entry name" value="EMC3/TMCO1"/>
</dbReference>
<evidence type="ECO:0000256" key="7">
    <source>
        <dbReference type="ARBA" id="ARBA00017032"/>
    </source>
</evidence>
<dbReference type="STRING" id="103827.A0A0N5D372"/>
<dbReference type="SUPFAM" id="SSF56037">
    <property type="entry name" value="PheT/TilS domain"/>
    <property type="match status" value="1"/>
</dbReference>
<dbReference type="InterPro" id="IPR020825">
    <property type="entry name" value="Phe-tRNA_synthase-like_B3/B4"/>
</dbReference>
<evidence type="ECO:0000256" key="17">
    <source>
        <dbReference type="ARBA" id="ARBA00023136"/>
    </source>
</evidence>
<comment type="subcellular location">
    <subcellularLocation>
        <location evidence="3">Cytoplasm</location>
    </subcellularLocation>
    <subcellularLocation>
        <location evidence="2">Membrane</location>
        <topology evidence="2">Multi-pass membrane protein</topology>
    </subcellularLocation>
</comment>
<dbReference type="Pfam" id="PF17759">
    <property type="entry name" value="tRNA_synthFbeta"/>
    <property type="match status" value="1"/>
</dbReference>
<name>A0A0N5D372_THECL</name>
<dbReference type="InterPro" id="IPR041616">
    <property type="entry name" value="PheRS_beta_core"/>
</dbReference>
<dbReference type="EMBL" id="UYYF01004499">
    <property type="protein sequence ID" value="VDN04804.1"/>
    <property type="molecule type" value="Genomic_DNA"/>
</dbReference>
<keyword evidence="15" id="KW-0648">Protein biosynthesis</keyword>
<evidence type="ECO:0000256" key="18">
    <source>
        <dbReference type="ARBA" id="ARBA00023146"/>
    </source>
</evidence>
<evidence type="ECO:0000256" key="13">
    <source>
        <dbReference type="ARBA" id="ARBA00022840"/>
    </source>
</evidence>
<dbReference type="InterPro" id="IPR040659">
    <property type="entry name" value="PhetRS_B1"/>
</dbReference>
<feature type="compositionally biased region" description="Basic and acidic residues" evidence="21">
    <location>
        <begin position="645"/>
        <end position="659"/>
    </location>
</feature>
<dbReference type="SUPFAM" id="SSF55681">
    <property type="entry name" value="Class II aaRS and biotin synthetases"/>
    <property type="match status" value="1"/>
</dbReference>
<dbReference type="GO" id="GO:0016020">
    <property type="term" value="C:membrane"/>
    <property type="evidence" value="ECO:0007669"/>
    <property type="project" value="UniProtKB-SubCell"/>
</dbReference>
<evidence type="ECO:0000256" key="14">
    <source>
        <dbReference type="ARBA" id="ARBA00022842"/>
    </source>
</evidence>
<dbReference type="Pfam" id="PF18262">
    <property type="entry name" value="PhetRS_B1"/>
    <property type="match status" value="1"/>
</dbReference>
<evidence type="ECO:0000256" key="9">
    <source>
        <dbReference type="ARBA" id="ARBA00022598"/>
    </source>
</evidence>
<dbReference type="GO" id="GO:0000287">
    <property type="term" value="F:magnesium ion binding"/>
    <property type="evidence" value="ECO:0007669"/>
    <property type="project" value="InterPro"/>
</dbReference>
<keyword evidence="13" id="KW-0067">ATP-binding</keyword>
<dbReference type="SMART" id="SM00874">
    <property type="entry name" value="B5"/>
    <property type="match status" value="1"/>
</dbReference>
<evidence type="ECO:0000256" key="11">
    <source>
        <dbReference type="ARBA" id="ARBA00022723"/>
    </source>
</evidence>
<evidence type="ECO:0000256" key="1">
    <source>
        <dbReference type="ARBA" id="ARBA00001946"/>
    </source>
</evidence>
<dbReference type="SUPFAM" id="SSF46955">
    <property type="entry name" value="Putative DNA-binding domain"/>
    <property type="match status" value="2"/>
</dbReference>
<dbReference type="CDD" id="cd00769">
    <property type="entry name" value="PheRS_beta_core"/>
    <property type="match status" value="1"/>
</dbReference>
<feature type="domain" description="B5" evidence="23">
    <location>
        <begin position="310"/>
        <end position="390"/>
    </location>
</feature>
<keyword evidence="9" id="KW-0436">Ligase</keyword>
<evidence type="ECO:0000259" key="23">
    <source>
        <dbReference type="PROSITE" id="PS51483"/>
    </source>
</evidence>
<dbReference type="FunFam" id="3.30.930.10:FF:000032">
    <property type="entry name" value="Phenylalanine--tRNA ligase beta subunit"/>
    <property type="match status" value="1"/>
</dbReference>
<feature type="transmembrane region" description="Helical" evidence="22">
    <location>
        <begin position="683"/>
        <end position="701"/>
    </location>
</feature>
<keyword evidence="10 22" id="KW-0812">Transmembrane</keyword>
<dbReference type="InterPro" id="IPR045864">
    <property type="entry name" value="aa-tRNA-synth_II/BPL/LPL"/>
</dbReference>
<keyword evidence="16 22" id="KW-1133">Transmembrane helix</keyword>
<dbReference type="SMART" id="SM01415">
    <property type="entry name" value="DUF106"/>
    <property type="match status" value="1"/>
</dbReference>
<dbReference type="GO" id="GO:0006432">
    <property type="term" value="P:phenylalanyl-tRNA aminoacylation"/>
    <property type="evidence" value="ECO:0007669"/>
    <property type="project" value="InterPro"/>
</dbReference>
<dbReference type="Proteomes" id="UP000276776">
    <property type="component" value="Unassembled WGS sequence"/>
</dbReference>
<evidence type="ECO:0000313" key="25">
    <source>
        <dbReference type="Proteomes" id="UP000276776"/>
    </source>
</evidence>
<evidence type="ECO:0000256" key="3">
    <source>
        <dbReference type="ARBA" id="ARBA00004496"/>
    </source>
</evidence>
<dbReference type="NCBIfam" id="TIGR00471">
    <property type="entry name" value="pheT_arch"/>
    <property type="match status" value="1"/>
</dbReference>
<dbReference type="GO" id="GO:0009328">
    <property type="term" value="C:phenylalanine-tRNA ligase complex"/>
    <property type="evidence" value="ECO:0007669"/>
    <property type="project" value="TreeGrafter"/>
</dbReference>
<evidence type="ECO:0000256" key="19">
    <source>
        <dbReference type="ARBA" id="ARBA00033189"/>
    </source>
</evidence>
<dbReference type="InterPro" id="IPR005147">
    <property type="entry name" value="tRNA_synthase_B5-dom"/>
</dbReference>
<dbReference type="InterPro" id="IPR004531">
    <property type="entry name" value="Phe-tRNA-synth_IIc_bsu_arc_euk"/>
</dbReference>
<evidence type="ECO:0000256" key="16">
    <source>
        <dbReference type="ARBA" id="ARBA00022989"/>
    </source>
</evidence>
<dbReference type="InterPro" id="IPR045060">
    <property type="entry name" value="Phe-tRNA-ligase_IIc_bsu"/>
</dbReference>
<dbReference type="PROSITE" id="PS51483">
    <property type="entry name" value="B5"/>
    <property type="match status" value="1"/>
</dbReference>
<dbReference type="EC" id="6.1.1.20" evidence="6"/>
<dbReference type="GO" id="GO:0005524">
    <property type="term" value="F:ATP binding"/>
    <property type="evidence" value="ECO:0007669"/>
    <property type="project" value="UniProtKB-KW"/>
</dbReference>
<dbReference type="Pfam" id="PF03484">
    <property type="entry name" value="B5"/>
    <property type="match status" value="1"/>
</dbReference>
<dbReference type="OrthoDB" id="1698572at2759"/>
<keyword evidence="8" id="KW-0963">Cytoplasm</keyword>
<dbReference type="OMA" id="FPGRCAN"/>
<dbReference type="GO" id="GO:0004826">
    <property type="term" value="F:phenylalanine-tRNA ligase activity"/>
    <property type="evidence" value="ECO:0007669"/>
    <property type="project" value="UniProtKB-EC"/>
</dbReference>
<evidence type="ECO:0000256" key="20">
    <source>
        <dbReference type="ARBA" id="ARBA00049255"/>
    </source>
</evidence>
<comment type="catalytic activity">
    <reaction evidence="20">
        <text>tRNA(Phe) + L-phenylalanine + ATP = L-phenylalanyl-tRNA(Phe) + AMP + diphosphate + H(+)</text>
        <dbReference type="Rhea" id="RHEA:19413"/>
        <dbReference type="Rhea" id="RHEA-COMP:9668"/>
        <dbReference type="Rhea" id="RHEA-COMP:9699"/>
        <dbReference type="ChEBI" id="CHEBI:15378"/>
        <dbReference type="ChEBI" id="CHEBI:30616"/>
        <dbReference type="ChEBI" id="CHEBI:33019"/>
        <dbReference type="ChEBI" id="CHEBI:58095"/>
        <dbReference type="ChEBI" id="CHEBI:78442"/>
        <dbReference type="ChEBI" id="CHEBI:78531"/>
        <dbReference type="ChEBI" id="CHEBI:456215"/>
        <dbReference type="EC" id="6.1.1.20"/>
    </reaction>
</comment>
<accession>A0A0N5D372</accession>
<evidence type="ECO:0000256" key="8">
    <source>
        <dbReference type="ARBA" id="ARBA00022490"/>
    </source>
</evidence>
<evidence type="ECO:0000256" key="22">
    <source>
        <dbReference type="SAM" id="Phobius"/>
    </source>
</evidence>
<protein>
    <recommendedName>
        <fullName evidence="7">Phenylalanine--tRNA ligase beta subunit</fullName>
        <ecNumber evidence="6">6.1.1.20</ecNumber>
    </recommendedName>
    <alternativeName>
        <fullName evidence="19">Phenylalanyl-tRNA synthetase beta subunit</fullName>
    </alternativeName>
</protein>
<keyword evidence="14" id="KW-0460">Magnesium</keyword>
<dbReference type="Gene3D" id="3.30.56.10">
    <property type="match status" value="2"/>
</dbReference>
<dbReference type="GO" id="GO:0003723">
    <property type="term" value="F:RNA binding"/>
    <property type="evidence" value="ECO:0007669"/>
    <property type="project" value="InterPro"/>
</dbReference>
<dbReference type="Gene3D" id="3.50.40.10">
    <property type="entry name" value="Phenylalanyl-trna Synthetase, Chain B, domain 3"/>
    <property type="match status" value="1"/>
</dbReference>
<evidence type="ECO:0000256" key="10">
    <source>
        <dbReference type="ARBA" id="ARBA00022692"/>
    </source>
</evidence>
<dbReference type="Pfam" id="PF01956">
    <property type="entry name" value="EMC3_TMCO1"/>
    <property type="match status" value="1"/>
</dbReference>
<dbReference type="WBParaSite" id="TCLT_0000736701-mRNA-1">
    <property type="protein sequence ID" value="TCLT_0000736701-mRNA-1"/>
    <property type="gene ID" value="TCLT_0000736701"/>
</dbReference>
<dbReference type="SMART" id="SM00873">
    <property type="entry name" value="B3_4"/>
    <property type="match status" value="1"/>
</dbReference>
<dbReference type="Pfam" id="PF03483">
    <property type="entry name" value="B3_4"/>
    <property type="match status" value="1"/>
</dbReference>
<reference evidence="26" key="1">
    <citation type="submission" date="2017-02" db="UniProtKB">
        <authorList>
            <consortium name="WormBaseParasite"/>
        </authorList>
    </citation>
    <scope>IDENTIFICATION</scope>
</reference>
<evidence type="ECO:0000256" key="5">
    <source>
        <dbReference type="ARBA" id="ARBA00011209"/>
    </source>
</evidence>
<dbReference type="InterPro" id="IPR005146">
    <property type="entry name" value="B3/B4_tRNA-bd"/>
</dbReference>
<feature type="transmembrane region" description="Helical" evidence="22">
    <location>
        <begin position="602"/>
        <end position="623"/>
    </location>
</feature>
<comment type="cofactor">
    <cofactor evidence="1">
        <name>Mg(2+)</name>
        <dbReference type="ChEBI" id="CHEBI:18420"/>
    </cofactor>
</comment>
<evidence type="ECO:0000256" key="4">
    <source>
        <dbReference type="ARBA" id="ARBA00007438"/>
    </source>
</evidence>
<keyword evidence="11" id="KW-0479">Metal-binding</keyword>
<evidence type="ECO:0000256" key="21">
    <source>
        <dbReference type="SAM" id="MobiDB-lite"/>
    </source>
</evidence>
<proteinExistence type="inferred from homology"/>
<reference evidence="24 25" key="2">
    <citation type="submission" date="2018-11" db="EMBL/GenBank/DDBJ databases">
        <authorList>
            <consortium name="Pathogen Informatics"/>
        </authorList>
    </citation>
    <scope>NUCLEOTIDE SEQUENCE [LARGE SCALE GENOMIC DNA]</scope>
</reference>
<evidence type="ECO:0000256" key="15">
    <source>
        <dbReference type="ARBA" id="ARBA00022917"/>
    </source>
</evidence>
<dbReference type="InterPro" id="IPR009061">
    <property type="entry name" value="DNA-bd_dom_put_sf"/>
</dbReference>
<dbReference type="PANTHER" id="PTHR10947:SF0">
    <property type="entry name" value="PHENYLALANINE--TRNA LIGASE BETA SUBUNIT"/>
    <property type="match status" value="1"/>
</dbReference>
<comment type="subunit">
    <text evidence="5">Tetramer of two alpha and two beta subunits.</text>
</comment>
<gene>
    <name evidence="24" type="ORF">TCLT_LOCUS7356</name>
</gene>
<dbReference type="PANTHER" id="PTHR10947">
    <property type="entry name" value="PHENYLALANYL-TRNA SYNTHETASE BETA CHAIN AND LEUCINE-RICH REPEAT-CONTAINING PROTEIN 47"/>
    <property type="match status" value="1"/>
</dbReference>
<keyword evidence="25" id="KW-1185">Reference proteome</keyword>
<sequence length="785" mass="88321">MPIIGIKKSVIDRYMGKVYTENEFGNLLFDYGLELDEVTSEKVADQKEKGIAVNEDNAENLCDDEVYKIELPANRYDLLCVEGLTRALRIFKNEMETPIYKLLGRSRHKIIIKPEVLTIRPFVVAAVLIDVRLDADSYTSLVDLQDKLHQNICRKRTLVAIGTHDLDTVQGPFYYGAEKPTDLRFKPLNGAAEYTAEELMVMYSTDSHLKSYLPIIINEKRYPVIRDTNGVVLSMPPIINGDHSKIKLSTRNILVEVTATDLEKAKIVLNTIVAMFSQYTSSETGNGTSFIIEPVEIITAVGSSHHYPDFRERIIKANVGTINSRVGLNLKAEEMCALLKRMSLKTKVGSAENCCDVLEVHVPITRTDILHECDVAEDVAIAYGFNQIAHQFPETYTIGEPFPLNKLTDLLRYDVAAAGWTETLNFALCSRDVISVKLRKPNALKNAVKILNPKTSEFQAARTSLLPGLLKTLASNKDMPLPLRLFEIQDVILKDSYADIGARNERRLCAVYCSKSSGFEIMHGLLDRIMQLTEVKWNNDGTGYFIVACDDPTYLNGRCAAVVGPGGMCLGTVGVLHPDVITNFGLTTPISKTTWTMYSDCLLIIFIAICTAVIGEALTYILVYRSDQYKRLKNEMERKTKKLERKKETTAEADRTAKRKIEREEERLKATNRDMSMFKMKSMLAIGFAFTTLLSTFSSIFEGRVVAKLPFTPISWIQGLSHRNLVGNDYTDCSFIFFYILCTMSIRQNLQKMLGFAPSRAMNRQSQPNIFGTSTSSTNNFSYLR</sequence>
<evidence type="ECO:0000256" key="6">
    <source>
        <dbReference type="ARBA" id="ARBA00012814"/>
    </source>
</evidence>
<organism evidence="26">
    <name type="scientific">Thelazia callipaeda</name>
    <name type="common">Oriental eyeworm</name>
    <name type="synonym">Parasitic nematode</name>
    <dbReference type="NCBI Taxonomy" id="103827"/>
    <lineage>
        <taxon>Eukaryota</taxon>
        <taxon>Metazoa</taxon>
        <taxon>Ecdysozoa</taxon>
        <taxon>Nematoda</taxon>
        <taxon>Chromadorea</taxon>
        <taxon>Rhabditida</taxon>
        <taxon>Spirurina</taxon>
        <taxon>Spiruromorpha</taxon>
        <taxon>Thelazioidea</taxon>
        <taxon>Thelaziidae</taxon>
        <taxon>Thelazia</taxon>
    </lineage>
</organism>
<comment type="similarity">
    <text evidence="4">Belongs to the phenylalanyl-tRNA synthetase beta subunit family. Type 2 subfamily.</text>
</comment>